<protein>
    <recommendedName>
        <fullName evidence="4">Glycosyltransferase RgtA/B/C/D-like domain-containing protein</fullName>
    </recommendedName>
</protein>
<keyword evidence="1" id="KW-0472">Membrane</keyword>
<feature type="transmembrane region" description="Helical" evidence="1">
    <location>
        <begin position="305"/>
        <end position="323"/>
    </location>
</feature>
<gene>
    <name evidence="2" type="ORF">A2677_04330</name>
</gene>
<feature type="transmembrane region" description="Helical" evidence="1">
    <location>
        <begin position="425"/>
        <end position="444"/>
    </location>
</feature>
<feature type="transmembrane region" description="Helical" evidence="1">
    <location>
        <begin position="372"/>
        <end position="394"/>
    </location>
</feature>
<feature type="transmembrane region" description="Helical" evidence="1">
    <location>
        <begin position="121"/>
        <end position="141"/>
    </location>
</feature>
<keyword evidence="1" id="KW-1133">Transmembrane helix</keyword>
<accession>A0A1G2BKN4</accession>
<feature type="transmembrane region" description="Helical" evidence="1">
    <location>
        <begin position="187"/>
        <end position="208"/>
    </location>
</feature>
<evidence type="ECO:0000313" key="2">
    <source>
        <dbReference type="EMBL" id="OGY89069.1"/>
    </source>
</evidence>
<feature type="transmembrane region" description="Helical" evidence="1">
    <location>
        <begin position="88"/>
        <end position="109"/>
    </location>
</feature>
<sequence>MILKSTITTWYAFIAIEIAGLLAITLPVRTLSLVSALVYVLLASICFGLRYAPRRQFSLTWALGALIFLSAIVIVGSAVFYLFTLSQFGITATIVSVPLIILGSGNLHLPNLTRPKNVRWYSPVVFILALCIALFLFYILTSSSAHGATVSPWQSVPHVVYFLYFIMMLAGLAALLSGSVPSLFTPLYLLAFSVAPLVFPLGFGFDPFIHHASEEIIAATGTLSPLPLYYVGYYVLIVIASSVFRLPVAILDVWMLPLLASSIIPVLMSGSFRYSVVQRTYASCAPLLPLLIPFSYLIQSTPQALSYLWLLALILIVFLRVHVPRMVSPWIMVLLGFAAFFMHPLTGIVALTLAFSMTVYERFRSPLQRSRLYLVSFFATAAGIPASLYTASLFSRELSIQFAPFSFAAGSITGPLFRYVVLDDLVYNFYGILPLVILLTAAFGMRELAGGFRHGLGLLVSTALGTLTAAWVIRSMFVFNFKPNEQSIFSDRILIICLLLLVPFLCQALLALIRRVRPQGLMSTAVMVVLFSAIATASWYLSYPRFDTHSQSKGYHATATDFSAVHLVQADSGTRPYVVLTNQTVSGVAVQEFGFAHYYQDQFYYPLPTSSRLYGLYEDLAKPDSNVLSILTSVRQLTGVSDIYFVLNNYWDSADRVRDHIAPYALRTYTSGRETTTIYKLRAQ</sequence>
<feature type="transmembrane region" description="Helical" evidence="1">
    <location>
        <begin position="280"/>
        <end position="298"/>
    </location>
</feature>
<name>A0A1G2BKN4_9BACT</name>
<feature type="transmembrane region" description="Helical" evidence="1">
    <location>
        <begin position="7"/>
        <end position="26"/>
    </location>
</feature>
<evidence type="ECO:0000313" key="3">
    <source>
        <dbReference type="Proteomes" id="UP000177817"/>
    </source>
</evidence>
<feature type="transmembrane region" description="Helical" evidence="1">
    <location>
        <begin position="161"/>
        <end position="180"/>
    </location>
</feature>
<evidence type="ECO:0000256" key="1">
    <source>
        <dbReference type="SAM" id="Phobius"/>
    </source>
</evidence>
<comment type="caution">
    <text evidence="2">The sequence shown here is derived from an EMBL/GenBank/DDBJ whole genome shotgun (WGS) entry which is preliminary data.</text>
</comment>
<feature type="transmembrane region" description="Helical" evidence="1">
    <location>
        <begin position="253"/>
        <end position="274"/>
    </location>
</feature>
<keyword evidence="1" id="KW-0812">Transmembrane</keyword>
<feature type="transmembrane region" description="Helical" evidence="1">
    <location>
        <begin position="329"/>
        <end position="360"/>
    </location>
</feature>
<proteinExistence type="predicted"/>
<feature type="transmembrane region" description="Helical" evidence="1">
    <location>
        <begin position="493"/>
        <end position="513"/>
    </location>
</feature>
<organism evidence="2 3">
    <name type="scientific">Candidatus Komeilibacteria bacterium RIFCSPHIGHO2_01_FULL_52_14</name>
    <dbReference type="NCBI Taxonomy" id="1798549"/>
    <lineage>
        <taxon>Bacteria</taxon>
        <taxon>Candidatus Komeiliibacteriota</taxon>
    </lineage>
</organism>
<dbReference type="EMBL" id="MHKK01000043">
    <property type="protein sequence ID" value="OGY89069.1"/>
    <property type="molecule type" value="Genomic_DNA"/>
</dbReference>
<feature type="transmembrane region" description="Helical" evidence="1">
    <location>
        <begin position="520"/>
        <end position="541"/>
    </location>
</feature>
<feature type="transmembrane region" description="Helical" evidence="1">
    <location>
        <begin position="456"/>
        <end position="473"/>
    </location>
</feature>
<dbReference type="Proteomes" id="UP000177817">
    <property type="component" value="Unassembled WGS sequence"/>
</dbReference>
<feature type="transmembrane region" description="Helical" evidence="1">
    <location>
        <begin position="59"/>
        <end position="82"/>
    </location>
</feature>
<feature type="transmembrane region" description="Helical" evidence="1">
    <location>
        <begin position="32"/>
        <end position="52"/>
    </location>
</feature>
<evidence type="ECO:0008006" key="4">
    <source>
        <dbReference type="Google" id="ProtNLM"/>
    </source>
</evidence>
<dbReference type="AlphaFoldDB" id="A0A1G2BKN4"/>
<reference evidence="2 3" key="1">
    <citation type="journal article" date="2016" name="Nat. Commun.">
        <title>Thousands of microbial genomes shed light on interconnected biogeochemical processes in an aquifer system.</title>
        <authorList>
            <person name="Anantharaman K."/>
            <person name="Brown C.T."/>
            <person name="Hug L.A."/>
            <person name="Sharon I."/>
            <person name="Castelle C.J."/>
            <person name="Probst A.J."/>
            <person name="Thomas B.C."/>
            <person name="Singh A."/>
            <person name="Wilkins M.J."/>
            <person name="Karaoz U."/>
            <person name="Brodie E.L."/>
            <person name="Williams K.H."/>
            <person name="Hubbard S.S."/>
            <person name="Banfield J.F."/>
        </authorList>
    </citation>
    <scope>NUCLEOTIDE SEQUENCE [LARGE SCALE GENOMIC DNA]</scope>
</reference>